<keyword evidence="2" id="KW-1185">Reference proteome</keyword>
<dbReference type="Proteomes" id="UP001154282">
    <property type="component" value="Unassembled WGS sequence"/>
</dbReference>
<protein>
    <submittedName>
        <fullName evidence="1">Uncharacterized protein</fullName>
    </submittedName>
</protein>
<organism evidence="1 2">
    <name type="scientific">Linum tenue</name>
    <dbReference type="NCBI Taxonomy" id="586396"/>
    <lineage>
        <taxon>Eukaryota</taxon>
        <taxon>Viridiplantae</taxon>
        <taxon>Streptophyta</taxon>
        <taxon>Embryophyta</taxon>
        <taxon>Tracheophyta</taxon>
        <taxon>Spermatophyta</taxon>
        <taxon>Magnoliopsida</taxon>
        <taxon>eudicotyledons</taxon>
        <taxon>Gunneridae</taxon>
        <taxon>Pentapetalae</taxon>
        <taxon>rosids</taxon>
        <taxon>fabids</taxon>
        <taxon>Malpighiales</taxon>
        <taxon>Linaceae</taxon>
        <taxon>Linum</taxon>
    </lineage>
</organism>
<dbReference type="AlphaFoldDB" id="A0AAV0ISJ6"/>
<evidence type="ECO:0000313" key="2">
    <source>
        <dbReference type="Proteomes" id="UP001154282"/>
    </source>
</evidence>
<evidence type="ECO:0000313" key="1">
    <source>
        <dbReference type="EMBL" id="CAI0400393.1"/>
    </source>
</evidence>
<gene>
    <name evidence="1" type="ORF">LITE_LOCUS10734</name>
</gene>
<proteinExistence type="predicted"/>
<name>A0AAV0ISJ6_9ROSI</name>
<accession>A0AAV0ISJ6</accession>
<comment type="caution">
    <text evidence="1">The sequence shown here is derived from an EMBL/GenBank/DDBJ whole genome shotgun (WGS) entry which is preliminary data.</text>
</comment>
<dbReference type="EMBL" id="CAMGYJ010000004">
    <property type="protein sequence ID" value="CAI0400393.1"/>
    <property type="molecule type" value="Genomic_DNA"/>
</dbReference>
<reference evidence="1" key="1">
    <citation type="submission" date="2022-08" db="EMBL/GenBank/DDBJ databases">
        <authorList>
            <person name="Gutierrez-Valencia J."/>
        </authorList>
    </citation>
    <scope>NUCLEOTIDE SEQUENCE</scope>
</reference>
<sequence>MSMGFKFIGESHTIIFDLDRGFFWGTNSEARELFPNGLVASESSVWDYLTEHGAKSKIKSVKLVEPKFPKSSEAWSCNSRLRVFTKSVVSGDEITGISAEKLIKYCGVHIEYQQ</sequence>